<dbReference type="AlphaFoldDB" id="A0A9J5YYW4"/>
<organism evidence="2 3">
    <name type="scientific">Solanum commersonii</name>
    <name type="common">Commerson's wild potato</name>
    <name type="synonym">Commerson's nightshade</name>
    <dbReference type="NCBI Taxonomy" id="4109"/>
    <lineage>
        <taxon>Eukaryota</taxon>
        <taxon>Viridiplantae</taxon>
        <taxon>Streptophyta</taxon>
        <taxon>Embryophyta</taxon>
        <taxon>Tracheophyta</taxon>
        <taxon>Spermatophyta</taxon>
        <taxon>Magnoliopsida</taxon>
        <taxon>eudicotyledons</taxon>
        <taxon>Gunneridae</taxon>
        <taxon>Pentapetalae</taxon>
        <taxon>asterids</taxon>
        <taxon>lamiids</taxon>
        <taxon>Solanales</taxon>
        <taxon>Solanaceae</taxon>
        <taxon>Solanoideae</taxon>
        <taxon>Solaneae</taxon>
        <taxon>Solanum</taxon>
    </lineage>
</organism>
<dbReference type="OrthoDB" id="786567at2759"/>
<feature type="compositionally biased region" description="Basic and acidic residues" evidence="1">
    <location>
        <begin position="97"/>
        <end position="111"/>
    </location>
</feature>
<reference evidence="2 3" key="1">
    <citation type="submission" date="2020-09" db="EMBL/GenBank/DDBJ databases">
        <title>De no assembly of potato wild relative species, Solanum commersonii.</title>
        <authorList>
            <person name="Cho K."/>
        </authorList>
    </citation>
    <scope>NUCLEOTIDE SEQUENCE [LARGE SCALE GENOMIC DNA]</scope>
    <source>
        <strain evidence="2">LZ3.2</strain>
        <tissue evidence="2">Leaf</tissue>
    </source>
</reference>
<accession>A0A9J5YYW4</accession>
<keyword evidence="3" id="KW-1185">Reference proteome</keyword>
<feature type="region of interest" description="Disordered" evidence="1">
    <location>
        <begin position="97"/>
        <end position="119"/>
    </location>
</feature>
<name>A0A9J5YYW4_SOLCO</name>
<evidence type="ECO:0008006" key="4">
    <source>
        <dbReference type="Google" id="ProtNLM"/>
    </source>
</evidence>
<dbReference type="EMBL" id="JACXVP010000005">
    <property type="protein sequence ID" value="KAG5604960.1"/>
    <property type="molecule type" value="Genomic_DNA"/>
</dbReference>
<dbReference type="Proteomes" id="UP000824120">
    <property type="component" value="Chromosome 5"/>
</dbReference>
<dbReference type="PANTHER" id="PTHR31286:SF79">
    <property type="entry name" value="N-6 ADENINE-SPECIFIC DNA METHYLASE"/>
    <property type="match status" value="1"/>
</dbReference>
<sequence length="119" mass="13964">MAWISFPDLKPTYFVKETLFSLASAVGKLLHLDMATINKNRPSYARVKAQVDLLCEFPKHVEMEIFNETTKESRLEKVKIQNLHPELWKNIVNNDKEAKQEQKDISNEKQGTEFTTRRR</sequence>
<dbReference type="InterPro" id="IPR040256">
    <property type="entry name" value="At4g02000-like"/>
</dbReference>
<evidence type="ECO:0000256" key="1">
    <source>
        <dbReference type="SAM" id="MobiDB-lite"/>
    </source>
</evidence>
<evidence type="ECO:0000313" key="3">
    <source>
        <dbReference type="Proteomes" id="UP000824120"/>
    </source>
</evidence>
<comment type="caution">
    <text evidence="2">The sequence shown here is derived from an EMBL/GenBank/DDBJ whole genome shotgun (WGS) entry which is preliminary data.</text>
</comment>
<protein>
    <recommendedName>
        <fullName evidence="4">DUF4283 domain-containing protein</fullName>
    </recommendedName>
</protein>
<dbReference type="PANTHER" id="PTHR31286">
    <property type="entry name" value="GLYCINE-RICH CELL WALL STRUCTURAL PROTEIN 1.8-LIKE"/>
    <property type="match status" value="1"/>
</dbReference>
<proteinExistence type="predicted"/>
<gene>
    <name evidence="2" type="ORF">H5410_026452</name>
</gene>
<evidence type="ECO:0000313" key="2">
    <source>
        <dbReference type="EMBL" id="KAG5604960.1"/>
    </source>
</evidence>